<comment type="caution">
    <text evidence="2">The sequence shown here is derived from an EMBL/GenBank/DDBJ whole genome shotgun (WGS) entry which is preliminary data.</text>
</comment>
<reference evidence="2 3" key="1">
    <citation type="journal article" date="2021" name="Sci. Rep.">
        <title>The distribution of antibiotic resistance genes in chicken gut microbiota commensals.</title>
        <authorList>
            <person name="Juricova H."/>
            <person name="Matiasovicova J."/>
            <person name="Kubasova T."/>
            <person name="Cejkova D."/>
            <person name="Rychlik I."/>
        </authorList>
    </citation>
    <scope>NUCLEOTIDE SEQUENCE [LARGE SCALE GENOMIC DNA]</scope>
    <source>
        <strain evidence="2 3">An564</strain>
    </source>
</reference>
<proteinExistence type="predicted"/>
<dbReference type="PANTHER" id="PTHR38450">
    <property type="entry name" value="STAGE V SPORULATION PROTEIN AC-RELATED"/>
    <property type="match status" value="1"/>
</dbReference>
<evidence type="ECO:0000256" key="1">
    <source>
        <dbReference type="SAM" id="Phobius"/>
    </source>
</evidence>
<dbReference type="RefSeq" id="WP_177502603.1">
    <property type="nucleotide sequence ID" value="NZ_JACSNR010000013.1"/>
</dbReference>
<keyword evidence="3" id="KW-1185">Reference proteome</keyword>
<evidence type="ECO:0000313" key="3">
    <source>
        <dbReference type="Proteomes" id="UP000724149"/>
    </source>
</evidence>
<keyword evidence="1" id="KW-0472">Membrane</keyword>
<organism evidence="2 3">
    <name type="scientific">Hydrogenoanaerobacterium saccharovorans</name>
    <dbReference type="NCBI Taxonomy" id="474960"/>
    <lineage>
        <taxon>Bacteria</taxon>
        <taxon>Bacillati</taxon>
        <taxon>Bacillota</taxon>
        <taxon>Clostridia</taxon>
        <taxon>Eubacteriales</taxon>
        <taxon>Oscillospiraceae</taxon>
        <taxon>Hydrogenoanaerobacterium</taxon>
    </lineage>
</organism>
<feature type="transmembrane region" description="Helical" evidence="1">
    <location>
        <begin position="58"/>
        <end position="75"/>
    </location>
</feature>
<dbReference type="Proteomes" id="UP000724149">
    <property type="component" value="Unassembled WGS sequence"/>
</dbReference>
<evidence type="ECO:0000313" key="2">
    <source>
        <dbReference type="EMBL" id="MBM6924248.1"/>
    </source>
</evidence>
<protein>
    <submittedName>
        <fullName evidence="2">Stage V sporulation protein AE</fullName>
    </submittedName>
</protein>
<keyword evidence="1" id="KW-0812">Transmembrane</keyword>
<feature type="transmembrane region" description="Helical" evidence="1">
    <location>
        <begin position="87"/>
        <end position="115"/>
    </location>
</feature>
<gene>
    <name evidence="2" type="primary">spoVAE</name>
    <name evidence="2" type="ORF">H9X81_11175</name>
</gene>
<dbReference type="Pfam" id="PF03862">
    <property type="entry name" value="SpoVAC_SpoVAEB"/>
    <property type="match status" value="1"/>
</dbReference>
<name>A0ABS2GQ36_9FIRM</name>
<feature type="transmembrane region" description="Helical" evidence="1">
    <location>
        <begin position="6"/>
        <end position="25"/>
    </location>
</feature>
<accession>A0ABS2GQ36</accession>
<sequence>MELIEALLRAFFVGGLICAVGQLLIDYTPLTPARILVSFVVLGVVLGGIGIYQPLLDFAGAGASVPLTGFGALLAKGVRDAMAEQGAIGILTGGLTASAGGITTAITAALLVALLCRSRDKA</sequence>
<dbReference type="NCBIfam" id="TIGR02839">
    <property type="entry name" value="spore_V_AE"/>
    <property type="match status" value="1"/>
</dbReference>
<dbReference type="PANTHER" id="PTHR38450:SF2">
    <property type="entry name" value="STAGE V SPORULATION PROTEIN AEB"/>
    <property type="match status" value="1"/>
</dbReference>
<dbReference type="InterPro" id="IPR005562">
    <property type="entry name" value="SpoVA"/>
</dbReference>
<keyword evidence="1" id="KW-1133">Transmembrane helix</keyword>
<feature type="transmembrane region" description="Helical" evidence="1">
    <location>
        <begin position="32"/>
        <end position="52"/>
    </location>
</feature>
<dbReference type="InterPro" id="IPR014204">
    <property type="entry name" value="Spore_V_AE"/>
</dbReference>
<dbReference type="EMBL" id="JACSNR010000013">
    <property type="protein sequence ID" value="MBM6924248.1"/>
    <property type="molecule type" value="Genomic_DNA"/>
</dbReference>